<evidence type="ECO:0000256" key="1">
    <source>
        <dbReference type="SAM" id="Coils"/>
    </source>
</evidence>
<dbReference type="AlphaFoldDB" id="A0A0M3KJL7"/>
<keyword evidence="1" id="KW-0175">Coiled coil</keyword>
<evidence type="ECO:0000313" key="4">
    <source>
        <dbReference type="WBParaSite" id="ASIM_0002119101-mRNA-1"/>
    </source>
</evidence>
<dbReference type="Proteomes" id="UP000267096">
    <property type="component" value="Unassembled WGS sequence"/>
</dbReference>
<protein>
    <submittedName>
        <fullName evidence="4">TPX2 domain-containing protein</fullName>
    </submittedName>
</protein>
<sequence>DEAPPKQRRRRHFIVTKRAFRHGATFSGLRQKVDAEEEELERAADRLSEAFRSVPSRSRLPKYLNRPQEHQAYAPFHNHGSPFAVKSLSQPRVLVPANAPDEWRLLC</sequence>
<name>A0A0M3KJL7_ANISI</name>
<evidence type="ECO:0000313" key="2">
    <source>
        <dbReference type="EMBL" id="VDK77998.1"/>
    </source>
</evidence>
<organism evidence="4">
    <name type="scientific">Anisakis simplex</name>
    <name type="common">Herring worm</name>
    <dbReference type="NCBI Taxonomy" id="6269"/>
    <lineage>
        <taxon>Eukaryota</taxon>
        <taxon>Metazoa</taxon>
        <taxon>Ecdysozoa</taxon>
        <taxon>Nematoda</taxon>
        <taxon>Chromadorea</taxon>
        <taxon>Rhabditida</taxon>
        <taxon>Spirurina</taxon>
        <taxon>Ascaridomorpha</taxon>
        <taxon>Ascaridoidea</taxon>
        <taxon>Anisakidae</taxon>
        <taxon>Anisakis</taxon>
        <taxon>Anisakis simplex complex</taxon>
    </lineage>
</organism>
<dbReference type="EMBL" id="UYRR01039975">
    <property type="protein sequence ID" value="VDK77998.1"/>
    <property type="molecule type" value="Genomic_DNA"/>
</dbReference>
<gene>
    <name evidence="2" type="ORF">ASIM_LOCUS20566</name>
</gene>
<reference evidence="2 3" key="2">
    <citation type="submission" date="2018-11" db="EMBL/GenBank/DDBJ databases">
        <authorList>
            <consortium name="Pathogen Informatics"/>
        </authorList>
    </citation>
    <scope>NUCLEOTIDE SEQUENCE [LARGE SCALE GENOMIC DNA]</scope>
</reference>
<evidence type="ECO:0000313" key="3">
    <source>
        <dbReference type="Proteomes" id="UP000267096"/>
    </source>
</evidence>
<reference evidence="4" key="1">
    <citation type="submission" date="2017-02" db="UniProtKB">
        <authorList>
            <consortium name="WormBaseParasite"/>
        </authorList>
    </citation>
    <scope>IDENTIFICATION</scope>
</reference>
<proteinExistence type="predicted"/>
<dbReference type="WBParaSite" id="ASIM_0002119101-mRNA-1">
    <property type="protein sequence ID" value="ASIM_0002119101-mRNA-1"/>
    <property type="gene ID" value="ASIM_0002119101"/>
</dbReference>
<keyword evidence="3" id="KW-1185">Reference proteome</keyword>
<accession>A0A0M3KJL7</accession>
<feature type="coiled-coil region" evidence="1">
    <location>
        <begin position="26"/>
        <end position="53"/>
    </location>
</feature>